<feature type="region of interest" description="Disordered" evidence="1">
    <location>
        <begin position="1137"/>
        <end position="1168"/>
    </location>
</feature>
<feature type="transmembrane region" description="Helical" evidence="2">
    <location>
        <begin position="1035"/>
        <end position="1056"/>
    </location>
</feature>
<protein>
    <submittedName>
        <fullName evidence="5">VWFA domain-containing protein</fullName>
    </submittedName>
</protein>
<dbReference type="PANTHER" id="PTHR10166:SF66">
    <property type="entry name" value="VWFA AND CACHE DOMAIN-CONTAINING PROTEIN CG16868"/>
    <property type="match status" value="1"/>
</dbReference>
<keyword evidence="2" id="KW-0812">Transmembrane</keyword>
<dbReference type="Gene3D" id="3.30.450.20">
    <property type="entry name" value="PAS domain"/>
    <property type="match status" value="1"/>
</dbReference>
<feature type="chain" id="PRO_5041967238" evidence="3">
    <location>
        <begin position="22"/>
        <end position="1230"/>
    </location>
</feature>
<dbReference type="PANTHER" id="PTHR10166">
    <property type="entry name" value="VOLTAGE-DEPENDENT CALCIUM CHANNEL SUBUNIT ALPHA-2/DELTA-RELATED"/>
    <property type="match status" value="1"/>
</dbReference>
<dbReference type="InterPro" id="IPR051173">
    <property type="entry name" value="Ca_channel_alpha-2/delta"/>
</dbReference>
<keyword evidence="2" id="KW-0472">Membrane</keyword>
<dbReference type="Proteomes" id="UP000887575">
    <property type="component" value="Unassembled WGS sequence"/>
</dbReference>
<evidence type="ECO:0000313" key="4">
    <source>
        <dbReference type="Proteomes" id="UP000887575"/>
    </source>
</evidence>
<name>A0AAF3EUF4_9BILA</name>
<evidence type="ECO:0000256" key="1">
    <source>
        <dbReference type="SAM" id="MobiDB-lite"/>
    </source>
</evidence>
<dbReference type="WBParaSite" id="MBELARI_LOCUS17806">
    <property type="protein sequence ID" value="MBELARI_LOCUS17806"/>
    <property type="gene ID" value="MBELARI_LOCUS17806"/>
</dbReference>
<feature type="signal peptide" evidence="3">
    <location>
        <begin position="1"/>
        <end position="21"/>
    </location>
</feature>
<sequence length="1230" mass="139004">MITRKAIVFHLWLLFILPCYAKQLMRSSLSEDYFSIGAHLSADGLSRALRGTLNDLLLQNEALKHVESLNYEKIEVNPMQILNEMTEGIDGKLGEIKRQLSKIAENTSLDGKTVKNSCRYVTDPLRSSIKPIGQCCSNVENGGNFVTNENLTSNLLREPFVDSFFLYNSQQFAECPPRRIPVKRSHNWKAIGVGLREVQRQDRHERKDVVIAIDLGGITSDGQLNRVKNTAKLLLELGLEKHRYTVIVNTINGLETQCNSNLKTLQDFVDQIKLPDAHLKSSHPEIVEAATGLWENSTNVTHILHYFSRGMLSELSEAPKTLEVLAKRFLDLPYHFRVNTFAIGDENRTPLLWSTEFLQSISQLDFTRYRQSMSDQVQQRFNGSEHFPTLGKLILLNGSEAHELQLNTLLELTEIEKSTKSEDQVFSYYANGFEKLTVMRNQKNLLIGGELDVRILIDSILTHNLIVFSPKVAQLEAYFLDFTGNVIASSKTISSKVSLSDLDDWANREHQVTSRFSKPDLERGEFSVITRANTKREYLWQKLHNGPFVVLLGYLKGKFPEKLHLKERLDRQLANFDHLVYYQFNLQRDLHHQCAYHGSLAVSNKASLFLSFDSFEPFARKSEISEQLVVNYWVYLTDRIGFFRSSAMKEGIREEAAILAIISKMWIGLEKNPSVIRRFAATRRGLFVTQPAAVLEPKFDPRTQEWYISAMESPGKISIIGPVADPILGDFVIVSTTISIENQEVLVIGVEISMYYLTHIIQRSVPSCNEGRRCLLLSKNGNALSIPDELLKKISVDAVERYHIAHVDPVLASHLLASKSLFAKSECKDVNGQLNHQFHFNLTFNRVLSNGCFSTAPHRQSLHSEVLLVPQTNAFLVLINETCSMEREKESGHFCPCSVSDRRCWFCERFDVNECECPCSCTFTDKSTCGKEELMPPRVPICRNSPHTFELMKAPSFLEECQPTKCETIQKQLPCDLTAGCTWCHSEMKENKAKELLTAKCLPIPQCYRGVLGRSVNTLKSEQESTPPPLPTTPLSLIVALIFFIVILILIATLCYKNRVSRLRERRICSTDPSGGPLCARFNSLDPNEDFYFDHEGLSREKLVVLASFERSNGPANRIDQPQRGPVSDLGYSTMTEKTGEDSDAGITSSHPTVRLRMNDGGTRVPGRSCSAHLSRLIESPKRQSRFTDFAHCSPYNAHIDSNIPSSSSSVVTTEVDIHQPPSILPQLIE</sequence>
<keyword evidence="4" id="KW-1185">Reference proteome</keyword>
<evidence type="ECO:0000256" key="3">
    <source>
        <dbReference type="SAM" id="SignalP"/>
    </source>
</evidence>
<keyword evidence="3" id="KW-0732">Signal</keyword>
<dbReference type="GO" id="GO:0005891">
    <property type="term" value="C:voltage-gated calcium channel complex"/>
    <property type="evidence" value="ECO:0007669"/>
    <property type="project" value="TreeGrafter"/>
</dbReference>
<proteinExistence type="predicted"/>
<keyword evidence="2" id="KW-1133">Transmembrane helix</keyword>
<evidence type="ECO:0000313" key="5">
    <source>
        <dbReference type="WBParaSite" id="MBELARI_LOCUS17806"/>
    </source>
</evidence>
<evidence type="ECO:0000256" key="2">
    <source>
        <dbReference type="SAM" id="Phobius"/>
    </source>
</evidence>
<accession>A0AAF3EUF4</accession>
<dbReference type="GO" id="GO:0005245">
    <property type="term" value="F:voltage-gated calcium channel activity"/>
    <property type="evidence" value="ECO:0007669"/>
    <property type="project" value="TreeGrafter"/>
</dbReference>
<reference evidence="5" key="1">
    <citation type="submission" date="2024-02" db="UniProtKB">
        <authorList>
            <consortium name="WormBaseParasite"/>
        </authorList>
    </citation>
    <scope>IDENTIFICATION</scope>
</reference>
<organism evidence="4 5">
    <name type="scientific">Mesorhabditis belari</name>
    <dbReference type="NCBI Taxonomy" id="2138241"/>
    <lineage>
        <taxon>Eukaryota</taxon>
        <taxon>Metazoa</taxon>
        <taxon>Ecdysozoa</taxon>
        <taxon>Nematoda</taxon>
        <taxon>Chromadorea</taxon>
        <taxon>Rhabditida</taxon>
        <taxon>Rhabditina</taxon>
        <taxon>Rhabditomorpha</taxon>
        <taxon>Rhabditoidea</taxon>
        <taxon>Rhabditidae</taxon>
        <taxon>Mesorhabditinae</taxon>
        <taxon>Mesorhabditis</taxon>
    </lineage>
</organism>
<dbReference type="AlphaFoldDB" id="A0AAF3EUF4"/>